<evidence type="ECO:0000259" key="3">
    <source>
        <dbReference type="PROSITE" id="PS50977"/>
    </source>
</evidence>
<dbReference type="AlphaFoldDB" id="A0A840NZD7"/>
<name>A0A840NZD7_9ACTN</name>
<dbReference type="PANTHER" id="PTHR30055">
    <property type="entry name" value="HTH-TYPE TRANSCRIPTIONAL REGULATOR RUTR"/>
    <property type="match status" value="1"/>
</dbReference>
<dbReference type="EMBL" id="JACHGN010000002">
    <property type="protein sequence ID" value="MBB5131063.1"/>
    <property type="molecule type" value="Genomic_DNA"/>
</dbReference>
<dbReference type="PANTHER" id="PTHR30055:SF153">
    <property type="entry name" value="HTH-TYPE TRANSCRIPTIONAL REPRESSOR RV3405C"/>
    <property type="match status" value="1"/>
</dbReference>
<protein>
    <submittedName>
        <fullName evidence="4">AcrR family transcriptional regulator</fullName>
    </submittedName>
</protein>
<dbReference type="Gene3D" id="1.10.357.10">
    <property type="entry name" value="Tetracycline Repressor, domain 2"/>
    <property type="match status" value="1"/>
</dbReference>
<dbReference type="InterPro" id="IPR050109">
    <property type="entry name" value="HTH-type_TetR-like_transc_reg"/>
</dbReference>
<proteinExistence type="predicted"/>
<evidence type="ECO:0000313" key="5">
    <source>
        <dbReference type="Proteomes" id="UP000578449"/>
    </source>
</evidence>
<organism evidence="4 5">
    <name type="scientific">Thermocatellispora tengchongensis</name>
    <dbReference type="NCBI Taxonomy" id="1073253"/>
    <lineage>
        <taxon>Bacteria</taxon>
        <taxon>Bacillati</taxon>
        <taxon>Actinomycetota</taxon>
        <taxon>Actinomycetes</taxon>
        <taxon>Streptosporangiales</taxon>
        <taxon>Streptosporangiaceae</taxon>
        <taxon>Thermocatellispora</taxon>
    </lineage>
</organism>
<feature type="domain" description="HTH tetR-type" evidence="3">
    <location>
        <begin position="12"/>
        <end position="72"/>
    </location>
</feature>
<sequence>MTSIRHNPGPQRPHADAVLDAARACVLAVGVRRTTLTDVARRAGLSRMTIYRHWPDVRALVADLMTREWTAVTAGVRAEDPVEAVVAGVRALRAHPLWRKIVEVDPELLLPYLIDRRGASHEAMLATIEEMLAAGQASGRVRPGRTAPMARAVLLTAQSFLLSAPTMTDPAVSLGDLDAELTALLEGYVRP</sequence>
<evidence type="ECO:0000313" key="4">
    <source>
        <dbReference type="EMBL" id="MBB5131063.1"/>
    </source>
</evidence>
<accession>A0A840NZD7</accession>
<gene>
    <name evidence="4" type="ORF">HNP84_000769</name>
</gene>
<keyword evidence="1 2" id="KW-0238">DNA-binding</keyword>
<dbReference type="PROSITE" id="PS50977">
    <property type="entry name" value="HTH_TETR_2"/>
    <property type="match status" value="1"/>
</dbReference>
<evidence type="ECO:0000256" key="2">
    <source>
        <dbReference type="PROSITE-ProRule" id="PRU00335"/>
    </source>
</evidence>
<dbReference type="RefSeq" id="WP_185047927.1">
    <property type="nucleotide sequence ID" value="NZ_BAABIX010000083.1"/>
</dbReference>
<dbReference type="GO" id="GO:0000976">
    <property type="term" value="F:transcription cis-regulatory region binding"/>
    <property type="evidence" value="ECO:0007669"/>
    <property type="project" value="TreeGrafter"/>
</dbReference>
<reference evidence="4 5" key="1">
    <citation type="submission" date="2020-08" db="EMBL/GenBank/DDBJ databases">
        <title>Genomic Encyclopedia of Type Strains, Phase IV (KMG-IV): sequencing the most valuable type-strain genomes for metagenomic binning, comparative biology and taxonomic classification.</title>
        <authorList>
            <person name="Goeker M."/>
        </authorList>
    </citation>
    <scope>NUCLEOTIDE SEQUENCE [LARGE SCALE GENOMIC DNA]</scope>
    <source>
        <strain evidence="4 5">DSM 45615</strain>
    </source>
</reference>
<evidence type="ECO:0000256" key="1">
    <source>
        <dbReference type="ARBA" id="ARBA00023125"/>
    </source>
</evidence>
<dbReference type="InterPro" id="IPR001647">
    <property type="entry name" value="HTH_TetR"/>
</dbReference>
<dbReference type="Proteomes" id="UP000578449">
    <property type="component" value="Unassembled WGS sequence"/>
</dbReference>
<dbReference type="InterPro" id="IPR009057">
    <property type="entry name" value="Homeodomain-like_sf"/>
</dbReference>
<comment type="caution">
    <text evidence="4">The sequence shown here is derived from an EMBL/GenBank/DDBJ whole genome shotgun (WGS) entry which is preliminary data.</text>
</comment>
<feature type="DNA-binding region" description="H-T-H motif" evidence="2">
    <location>
        <begin position="35"/>
        <end position="54"/>
    </location>
</feature>
<dbReference type="PRINTS" id="PR00455">
    <property type="entry name" value="HTHTETR"/>
</dbReference>
<keyword evidence="5" id="KW-1185">Reference proteome</keyword>
<dbReference type="GO" id="GO:0003700">
    <property type="term" value="F:DNA-binding transcription factor activity"/>
    <property type="evidence" value="ECO:0007669"/>
    <property type="project" value="TreeGrafter"/>
</dbReference>
<dbReference type="Pfam" id="PF00440">
    <property type="entry name" value="TetR_N"/>
    <property type="match status" value="1"/>
</dbReference>
<dbReference type="SUPFAM" id="SSF46689">
    <property type="entry name" value="Homeodomain-like"/>
    <property type="match status" value="1"/>
</dbReference>